<dbReference type="AlphaFoldDB" id="A0A2Z7ABB2"/>
<keyword evidence="3" id="KW-1185">Reference proteome</keyword>
<reference evidence="2 3" key="1">
    <citation type="journal article" date="2015" name="Proc. Natl. Acad. Sci. U.S.A.">
        <title>The resurrection genome of Boea hygrometrica: A blueprint for survival of dehydration.</title>
        <authorList>
            <person name="Xiao L."/>
            <person name="Yang G."/>
            <person name="Zhang L."/>
            <person name="Yang X."/>
            <person name="Zhao S."/>
            <person name="Ji Z."/>
            <person name="Zhou Q."/>
            <person name="Hu M."/>
            <person name="Wang Y."/>
            <person name="Chen M."/>
            <person name="Xu Y."/>
            <person name="Jin H."/>
            <person name="Xiao X."/>
            <person name="Hu G."/>
            <person name="Bao F."/>
            <person name="Hu Y."/>
            <person name="Wan P."/>
            <person name="Li L."/>
            <person name="Deng X."/>
            <person name="Kuang T."/>
            <person name="Xiang C."/>
            <person name="Zhu J.K."/>
            <person name="Oliver M.J."/>
            <person name="He Y."/>
        </authorList>
    </citation>
    <scope>NUCLEOTIDE SEQUENCE [LARGE SCALE GENOMIC DNA]</scope>
    <source>
        <strain evidence="3">cv. XS01</strain>
    </source>
</reference>
<protein>
    <submittedName>
        <fullName evidence="2">Uncharacterized protein</fullName>
    </submittedName>
</protein>
<evidence type="ECO:0000313" key="3">
    <source>
        <dbReference type="Proteomes" id="UP000250235"/>
    </source>
</evidence>
<accession>A0A2Z7ABB2</accession>
<feature type="compositionally biased region" description="Polar residues" evidence="1">
    <location>
        <begin position="73"/>
        <end position="82"/>
    </location>
</feature>
<feature type="region of interest" description="Disordered" evidence="1">
    <location>
        <begin position="61"/>
        <end position="82"/>
    </location>
</feature>
<sequence>MRFRRAKRMNLAKKRHMSRRSGESYSLDRFGGDSTGLMQKYASSSQTLHISYLVSQPDYEPATEASGMKRNVAAQQQAETKH</sequence>
<feature type="region of interest" description="Disordered" evidence="1">
    <location>
        <begin position="1"/>
        <end position="28"/>
    </location>
</feature>
<evidence type="ECO:0000313" key="2">
    <source>
        <dbReference type="EMBL" id="KZV18655.1"/>
    </source>
</evidence>
<feature type="compositionally biased region" description="Basic residues" evidence="1">
    <location>
        <begin position="1"/>
        <end position="19"/>
    </location>
</feature>
<name>A0A2Z7ABB2_9LAMI</name>
<dbReference type="Proteomes" id="UP000250235">
    <property type="component" value="Unassembled WGS sequence"/>
</dbReference>
<gene>
    <name evidence="2" type="ORF">F511_41219</name>
</gene>
<evidence type="ECO:0000256" key="1">
    <source>
        <dbReference type="SAM" id="MobiDB-lite"/>
    </source>
</evidence>
<dbReference type="EMBL" id="KV017281">
    <property type="protein sequence ID" value="KZV18655.1"/>
    <property type="molecule type" value="Genomic_DNA"/>
</dbReference>
<proteinExistence type="predicted"/>
<organism evidence="2 3">
    <name type="scientific">Dorcoceras hygrometricum</name>
    <dbReference type="NCBI Taxonomy" id="472368"/>
    <lineage>
        <taxon>Eukaryota</taxon>
        <taxon>Viridiplantae</taxon>
        <taxon>Streptophyta</taxon>
        <taxon>Embryophyta</taxon>
        <taxon>Tracheophyta</taxon>
        <taxon>Spermatophyta</taxon>
        <taxon>Magnoliopsida</taxon>
        <taxon>eudicotyledons</taxon>
        <taxon>Gunneridae</taxon>
        <taxon>Pentapetalae</taxon>
        <taxon>asterids</taxon>
        <taxon>lamiids</taxon>
        <taxon>Lamiales</taxon>
        <taxon>Gesneriaceae</taxon>
        <taxon>Didymocarpoideae</taxon>
        <taxon>Trichosporeae</taxon>
        <taxon>Loxocarpinae</taxon>
        <taxon>Dorcoceras</taxon>
    </lineage>
</organism>